<reference evidence="1 2" key="1">
    <citation type="journal article" date="2019" name="Commun. Biol.">
        <title>The bagworm genome reveals a unique fibroin gene that provides high tensile strength.</title>
        <authorList>
            <person name="Kono N."/>
            <person name="Nakamura H."/>
            <person name="Ohtoshi R."/>
            <person name="Tomita M."/>
            <person name="Numata K."/>
            <person name="Arakawa K."/>
        </authorList>
    </citation>
    <scope>NUCLEOTIDE SEQUENCE [LARGE SCALE GENOMIC DNA]</scope>
</reference>
<dbReference type="Proteomes" id="UP000299102">
    <property type="component" value="Unassembled WGS sequence"/>
</dbReference>
<evidence type="ECO:0000313" key="1">
    <source>
        <dbReference type="EMBL" id="GBP08897.1"/>
    </source>
</evidence>
<dbReference type="AlphaFoldDB" id="A0A4C1T635"/>
<comment type="caution">
    <text evidence="1">The sequence shown here is derived from an EMBL/GenBank/DDBJ whole genome shotgun (WGS) entry which is preliminary data.</text>
</comment>
<keyword evidence="2" id="KW-1185">Reference proteome</keyword>
<proteinExistence type="predicted"/>
<evidence type="ECO:0000313" key="2">
    <source>
        <dbReference type="Proteomes" id="UP000299102"/>
    </source>
</evidence>
<gene>
    <name evidence="1" type="ORF">EVAR_78287_1</name>
</gene>
<accession>A0A4C1T635</accession>
<dbReference type="EMBL" id="BGZK01000033">
    <property type="protein sequence ID" value="GBP08897.1"/>
    <property type="molecule type" value="Genomic_DNA"/>
</dbReference>
<protein>
    <submittedName>
        <fullName evidence="1">Uncharacterized protein</fullName>
    </submittedName>
</protein>
<name>A0A4C1T635_EUMVA</name>
<organism evidence="1 2">
    <name type="scientific">Eumeta variegata</name>
    <name type="common">Bagworm moth</name>
    <name type="synonym">Eumeta japonica</name>
    <dbReference type="NCBI Taxonomy" id="151549"/>
    <lineage>
        <taxon>Eukaryota</taxon>
        <taxon>Metazoa</taxon>
        <taxon>Ecdysozoa</taxon>
        <taxon>Arthropoda</taxon>
        <taxon>Hexapoda</taxon>
        <taxon>Insecta</taxon>
        <taxon>Pterygota</taxon>
        <taxon>Neoptera</taxon>
        <taxon>Endopterygota</taxon>
        <taxon>Lepidoptera</taxon>
        <taxon>Glossata</taxon>
        <taxon>Ditrysia</taxon>
        <taxon>Tineoidea</taxon>
        <taxon>Psychidae</taxon>
        <taxon>Oiketicinae</taxon>
        <taxon>Eumeta</taxon>
    </lineage>
</organism>
<sequence>MDYLRQERAKKIMIKRCIKFALSTIQRVRYGAGVVTHAQAPPRRFEVPSLARDQTDSHKRNKYFFIPSQIN</sequence>